<protein>
    <submittedName>
        <fullName evidence="2">Uncharacterized protein</fullName>
    </submittedName>
</protein>
<feature type="region of interest" description="Disordered" evidence="1">
    <location>
        <begin position="1"/>
        <end position="35"/>
    </location>
</feature>
<name>A0A166B921_9AGAM</name>
<feature type="compositionally biased region" description="Basic and acidic residues" evidence="1">
    <location>
        <begin position="72"/>
        <end position="83"/>
    </location>
</feature>
<feature type="region of interest" description="Disordered" evidence="1">
    <location>
        <begin position="150"/>
        <end position="189"/>
    </location>
</feature>
<accession>A0A166B921</accession>
<evidence type="ECO:0000313" key="2">
    <source>
        <dbReference type="EMBL" id="KZT36113.1"/>
    </source>
</evidence>
<evidence type="ECO:0000313" key="3">
    <source>
        <dbReference type="Proteomes" id="UP000076798"/>
    </source>
</evidence>
<organism evidence="2 3">
    <name type="scientific">Sistotremastrum suecicum HHB10207 ss-3</name>
    <dbReference type="NCBI Taxonomy" id="1314776"/>
    <lineage>
        <taxon>Eukaryota</taxon>
        <taxon>Fungi</taxon>
        <taxon>Dikarya</taxon>
        <taxon>Basidiomycota</taxon>
        <taxon>Agaricomycotina</taxon>
        <taxon>Agaricomycetes</taxon>
        <taxon>Sistotremastrales</taxon>
        <taxon>Sistotremastraceae</taxon>
        <taxon>Sistotremastrum</taxon>
    </lineage>
</organism>
<reference evidence="2 3" key="1">
    <citation type="journal article" date="2016" name="Mol. Biol. Evol.">
        <title>Comparative Genomics of Early-Diverging Mushroom-Forming Fungi Provides Insights into the Origins of Lignocellulose Decay Capabilities.</title>
        <authorList>
            <person name="Nagy L.G."/>
            <person name="Riley R."/>
            <person name="Tritt A."/>
            <person name="Adam C."/>
            <person name="Daum C."/>
            <person name="Floudas D."/>
            <person name="Sun H."/>
            <person name="Yadav J.S."/>
            <person name="Pangilinan J."/>
            <person name="Larsson K.H."/>
            <person name="Matsuura K."/>
            <person name="Barry K."/>
            <person name="Labutti K."/>
            <person name="Kuo R."/>
            <person name="Ohm R.A."/>
            <person name="Bhattacharya S.S."/>
            <person name="Shirouzu T."/>
            <person name="Yoshinaga Y."/>
            <person name="Martin F.M."/>
            <person name="Grigoriev I.V."/>
            <person name="Hibbett D.S."/>
        </authorList>
    </citation>
    <scope>NUCLEOTIDE SEQUENCE [LARGE SCALE GENOMIC DNA]</scope>
    <source>
        <strain evidence="2 3">HHB10207 ss-3</strain>
    </source>
</reference>
<feature type="compositionally biased region" description="Basic and acidic residues" evidence="1">
    <location>
        <begin position="20"/>
        <end position="35"/>
    </location>
</feature>
<feature type="compositionally biased region" description="Low complexity" evidence="1">
    <location>
        <begin position="215"/>
        <end position="225"/>
    </location>
</feature>
<feature type="compositionally biased region" description="Low complexity" evidence="1">
    <location>
        <begin position="1"/>
        <end position="19"/>
    </location>
</feature>
<feature type="compositionally biased region" description="Basic and acidic residues" evidence="1">
    <location>
        <begin position="226"/>
        <end position="235"/>
    </location>
</feature>
<proteinExistence type="predicted"/>
<gene>
    <name evidence="2" type="ORF">SISSUDRAFT_1063907</name>
</gene>
<dbReference type="Proteomes" id="UP000076798">
    <property type="component" value="Unassembled WGS sequence"/>
</dbReference>
<feature type="region of interest" description="Disordered" evidence="1">
    <location>
        <begin position="210"/>
        <end position="289"/>
    </location>
</feature>
<sequence length="639" mass="70099">MSASLGRSAADGQAQARGQRLAERNRARGEREEERAAAAELRGRIRRVHLIVNPRPNEEEDERTQPSASLDHLGEVGDSEREGSGNVTSEELEHFDLSPLSSLNEAQIEEAVQQSTSALVLLHGEAPSVTGDQVFQDFLRPEAFTGQNDVGLEEFPADNGPQETPAAQMVAGDQHLSHESIRTPATASAGVSALLTEETTHQSTEALFLGTLGGSRSPSAASNDSSESRYTEPFRDPAAVDTSASSPIRNVVHRPQAEPVIQGEAPPEAQDLSDRSSDEESSTEAREWHNAPAGFIHVAVWVATPTEADPDSFRHGHVFPRSGHVYGPVQVPQGPLVLRTLWHAFSQPEVQVGQPEYLAALPANQRDVSIYHSQVPVPFHGDFDEPHLGFHGISTYKHVHTSEKLTYPANAADETVQKTLDAFQVPDGHPLYVLYLLPDNMQNVPCRVLSGLFPGMIPRIRKGVLMESSGFWGSCARAFYQTRLVASTVMKLEIPGRKEQSPIVTSPIFVQDVALWCGAPVKNYVNNNTSVKLGYQCFDYMQGLPDSERSGADIMQLFPTLEYLTDGSTDLPSRIRLNAGEMPAAWQDLDAHQLIGLRNAVRWTLPELKRQISDFKKAKGLSGFPNTTSPEDFMNFQHF</sequence>
<feature type="region of interest" description="Disordered" evidence="1">
    <location>
        <begin position="50"/>
        <end position="94"/>
    </location>
</feature>
<dbReference type="AlphaFoldDB" id="A0A166B921"/>
<keyword evidence="3" id="KW-1185">Reference proteome</keyword>
<feature type="compositionally biased region" description="Basic and acidic residues" evidence="1">
    <location>
        <begin position="272"/>
        <end position="289"/>
    </location>
</feature>
<dbReference type="EMBL" id="KV428116">
    <property type="protein sequence ID" value="KZT36113.1"/>
    <property type="molecule type" value="Genomic_DNA"/>
</dbReference>
<evidence type="ECO:0000256" key="1">
    <source>
        <dbReference type="SAM" id="MobiDB-lite"/>
    </source>
</evidence>